<proteinExistence type="predicted"/>
<evidence type="ECO:0000313" key="2">
    <source>
        <dbReference type="Proteomes" id="UP000198356"/>
    </source>
</evidence>
<evidence type="ECO:0000313" key="1">
    <source>
        <dbReference type="EMBL" id="SNS94464.1"/>
    </source>
</evidence>
<sequence length="258" mass="28832">MPNIDIPVRELIAWPLDDYTYRPKTSHVAIAQAKAALATRQPYRAAAALLQHETDANQAAFAVQASRADLLDEMQGLDWSLGIVDLTKLLAFQRRLSFHPNHRLQLEAFGAPKPIACDTTQSGRSFTITTTDPNLHLRIVGQQPQLHTGSPFFEVAEYRGRWFLRDGYHRAYAMLRAGITQSAAVIIRARSLAELGATQPWFFSEDVLFSSHPPHVTDFLDDALNIEYTRPPLIKTLHVTIEESYKLASSQAAQGEPS</sequence>
<keyword evidence="2" id="KW-1185">Reference proteome</keyword>
<dbReference type="RefSeq" id="WP_089408295.1">
    <property type="nucleotide sequence ID" value="NZ_FZOU01000003.1"/>
</dbReference>
<gene>
    <name evidence="1" type="ORF">SAMN05421770_103172</name>
</gene>
<accession>A0A239IPV9</accession>
<dbReference type="Proteomes" id="UP000198356">
    <property type="component" value="Unassembled WGS sequence"/>
</dbReference>
<organism evidence="1 2">
    <name type="scientific">Granulicella rosea</name>
    <dbReference type="NCBI Taxonomy" id="474952"/>
    <lineage>
        <taxon>Bacteria</taxon>
        <taxon>Pseudomonadati</taxon>
        <taxon>Acidobacteriota</taxon>
        <taxon>Terriglobia</taxon>
        <taxon>Terriglobales</taxon>
        <taxon>Acidobacteriaceae</taxon>
        <taxon>Granulicella</taxon>
    </lineage>
</organism>
<name>A0A239IPV9_9BACT</name>
<protein>
    <recommendedName>
        <fullName evidence="3">ParB-like nuclease domain-containing protein</fullName>
    </recommendedName>
</protein>
<dbReference type="OrthoDB" id="114216at2"/>
<dbReference type="EMBL" id="FZOU01000003">
    <property type="protein sequence ID" value="SNS94464.1"/>
    <property type="molecule type" value="Genomic_DNA"/>
</dbReference>
<dbReference type="AlphaFoldDB" id="A0A239IPV9"/>
<evidence type="ECO:0008006" key="3">
    <source>
        <dbReference type="Google" id="ProtNLM"/>
    </source>
</evidence>
<reference evidence="1 2" key="1">
    <citation type="submission" date="2017-06" db="EMBL/GenBank/DDBJ databases">
        <authorList>
            <person name="Kim H.J."/>
            <person name="Triplett B.A."/>
        </authorList>
    </citation>
    <scope>NUCLEOTIDE SEQUENCE [LARGE SCALE GENOMIC DNA]</scope>
    <source>
        <strain evidence="1 2">DSM 18704</strain>
    </source>
</reference>